<dbReference type="GeneID" id="24113607"/>
<organism evidence="1 2">
    <name type="scientific">Delftia acidovorans (strain DSM 14801 / SPH-1)</name>
    <dbReference type="NCBI Taxonomy" id="398578"/>
    <lineage>
        <taxon>Bacteria</taxon>
        <taxon>Pseudomonadati</taxon>
        <taxon>Pseudomonadota</taxon>
        <taxon>Betaproteobacteria</taxon>
        <taxon>Burkholderiales</taxon>
        <taxon>Comamonadaceae</taxon>
        <taxon>Delftia</taxon>
    </lineage>
</organism>
<accession>A9C2E7</accession>
<reference evidence="1 2" key="1">
    <citation type="journal article" date="2004" name="Appl. Environ. Microbiol.">
        <title>Mineralization of individual congeners of linear alkylbenzenesulfonate by defined pairs of heterotrophic bacteria.</title>
        <authorList>
            <person name="Schleheck D."/>
            <person name="Knepper T.P."/>
            <person name="Fischer K."/>
            <person name="Cook A.M."/>
        </authorList>
    </citation>
    <scope>NUCLEOTIDE SEQUENCE [LARGE SCALE GENOMIC DNA]</scope>
    <source>
        <strain evidence="2">DSM 14801 / SPH-1</strain>
    </source>
</reference>
<proteinExistence type="predicted"/>
<protein>
    <submittedName>
        <fullName evidence="1">Uncharacterized protein</fullName>
    </submittedName>
</protein>
<dbReference type="STRING" id="398578.Daci_3455"/>
<dbReference type="RefSeq" id="WP_012205291.1">
    <property type="nucleotide sequence ID" value="NC_010002.1"/>
</dbReference>
<evidence type="ECO:0000313" key="1">
    <source>
        <dbReference type="EMBL" id="ABX36091.1"/>
    </source>
</evidence>
<dbReference type="KEGG" id="dac:Daci_3455"/>
<gene>
    <name evidence="1" type="ordered locus">Daci_3455</name>
</gene>
<reference evidence="2" key="2">
    <citation type="submission" date="2007-11" db="EMBL/GenBank/DDBJ databases">
        <title>Complete sequence of Delftia acidovorans DSM 14801 / SPH-1.</title>
        <authorList>
            <person name="Copeland A."/>
            <person name="Lucas S."/>
            <person name="Lapidus A."/>
            <person name="Barry K."/>
            <person name="Glavina del Rio T."/>
            <person name="Dalin E."/>
            <person name="Tice H."/>
            <person name="Pitluck S."/>
            <person name="Lowry S."/>
            <person name="Clum A."/>
            <person name="Schmutz J."/>
            <person name="Larimer F."/>
            <person name="Land M."/>
            <person name="Hauser L."/>
            <person name="Kyrpides N."/>
            <person name="Kim E."/>
            <person name="Schleheck D."/>
            <person name="Richardson P."/>
        </authorList>
    </citation>
    <scope>NUCLEOTIDE SEQUENCE [LARGE SCALE GENOMIC DNA]</scope>
    <source>
        <strain evidence="2">DSM 14801 / SPH-1</strain>
    </source>
</reference>
<dbReference type="HOGENOM" id="CLU_2315652_0_0_4"/>
<dbReference type="Proteomes" id="UP000000784">
    <property type="component" value="Chromosome"/>
</dbReference>
<dbReference type="EMBL" id="CP000884">
    <property type="protein sequence ID" value="ABX36091.1"/>
    <property type="molecule type" value="Genomic_DNA"/>
</dbReference>
<dbReference type="AlphaFoldDB" id="A9C2E7"/>
<sequence>MQTALQNKVAQVLAEVERSERGIAGYAKDGHYFQVEREEDSDRWYIIVAAPSGGRCYDGWWGDDGRCETLEAAVAEAIDGACLLDEDERAQAQQKGPAS</sequence>
<keyword evidence="2" id="KW-1185">Reference proteome</keyword>
<name>A9C2E7_DELAS</name>
<evidence type="ECO:0000313" key="2">
    <source>
        <dbReference type="Proteomes" id="UP000000784"/>
    </source>
</evidence>